<sequence>MTSEHSGTLTVIAETLGHDTLLTVAGELDSSTYRGLRDRIVKAALEEPAAVIVDVSGLEVAAESAWAVFTSARWHVTRWPEVPLVLVCRHVQGRSALQRNGVTRYVPVFSGIEEAVAAVAAEQPLKHRRRAKEELPAERISLCSAREMVEQWLTAWSREELIPVAKIVVTAFVENVLQHTRSAPSVRLEASGETVTVAVGDENRAPAVVREHSDGPRPSGLKIVASLCRMWGVAPTPTGKTVWAVLGPENRL</sequence>
<name>A0A6S6P980_9MYCO</name>
<dbReference type="Proteomes" id="UP000515734">
    <property type="component" value="Chromosome"/>
</dbReference>
<feature type="domain" description="STAS" evidence="1">
    <location>
        <begin position="9"/>
        <end position="119"/>
    </location>
</feature>
<dbReference type="InterPro" id="IPR002645">
    <property type="entry name" value="STAS_dom"/>
</dbReference>
<evidence type="ECO:0000259" key="1">
    <source>
        <dbReference type="PROSITE" id="PS50801"/>
    </source>
</evidence>
<dbReference type="CDD" id="cd07043">
    <property type="entry name" value="STAS_anti-anti-sigma_factors"/>
    <property type="match status" value="1"/>
</dbReference>
<dbReference type="CDD" id="cd16936">
    <property type="entry name" value="HATPase_RsbW-like"/>
    <property type="match status" value="1"/>
</dbReference>
<dbReference type="Gene3D" id="3.30.565.10">
    <property type="entry name" value="Histidine kinase-like ATPase, C-terminal domain"/>
    <property type="match status" value="1"/>
</dbReference>
<evidence type="ECO:0000313" key="2">
    <source>
        <dbReference type="EMBL" id="BCI55075.1"/>
    </source>
</evidence>
<dbReference type="EMBL" id="AP023287">
    <property type="protein sequence ID" value="BCI55075.1"/>
    <property type="molecule type" value="Genomic_DNA"/>
</dbReference>
<dbReference type="Gene3D" id="3.30.750.24">
    <property type="entry name" value="STAS domain"/>
    <property type="match status" value="1"/>
</dbReference>
<dbReference type="InterPro" id="IPR036513">
    <property type="entry name" value="STAS_dom_sf"/>
</dbReference>
<dbReference type="PANTHER" id="PTHR35526">
    <property type="entry name" value="ANTI-SIGMA-F FACTOR RSBW-RELATED"/>
    <property type="match status" value="1"/>
</dbReference>
<dbReference type="InterPro" id="IPR050267">
    <property type="entry name" value="Anti-sigma-factor_SerPK"/>
</dbReference>
<accession>A0A6S6P980</accession>
<reference evidence="2 3" key="1">
    <citation type="submission" date="2020-07" db="EMBL/GenBank/DDBJ databases">
        <title>Complete genome sequence of Mycolicibacterium litorale like strain isolated from cardiac implantable electronic device infection.</title>
        <authorList>
            <person name="Fukano H."/>
            <person name="Miyama H."/>
            <person name="Hoshino Y."/>
        </authorList>
    </citation>
    <scope>NUCLEOTIDE SEQUENCE [LARGE SCALE GENOMIC DNA]</scope>
    <source>
        <strain evidence="2 3">NIIDNTM18</strain>
    </source>
</reference>
<gene>
    <name evidence="2" type="ORF">NIIDNTM18_43530</name>
</gene>
<protein>
    <submittedName>
        <fullName evidence="2">Sulfate transporter</fullName>
    </submittedName>
</protein>
<dbReference type="RefSeq" id="WP_232100388.1">
    <property type="nucleotide sequence ID" value="NZ_AP023287.1"/>
</dbReference>
<proteinExistence type="predicted"/>
<dbReference type="PROSITE" id="PS50801">
    <property type="entry name" value="STAS"/>
    <property type="match status" value="1"/>
</dbReference>
<dbReference type="AlphaFoldDB" id="A0A6S6P980"/>
<organism evidence="2 3">
    <name type="scientific">Mycolicibacterium litorale</name>
    <dbReference type="NCBI Taxonomy" id="758802"/>
    <lineage>
        <taxon>Bacteria</taxon>
        <taxon>Bacillati</taxon>
        <taxon>Actinomycetota</taxon>
        <taxon>Actinomycetes</taxon>
        <taxon>Mycobacteriales</taxon>
        <taxon>Mycobacteriaceae</taxon>
        <taxon>Mycolicibacterium</taxon>
    </lineage>
</organism>
<dbReference type="PANTHER" id="PTHR35526:SF3">
    <property type="entry name" value="ANTI-SIGMA-F FACTOR RSBW"/>
    <property type="match status" value="1"/>
</dbReference>
<dbReference type="Pfam" id="PF01740">
    <property type="entry name" value="STAS"/>
    <property type="match status" value="1"/>
</dbReference>
<evidence type="ECO:0000313" key="3">
    <source>
        <dbReference type="Proteomes" id="UP000515734"/>
    </source>
</evidence>
<dbReference type="SUPFAM" id="SSF52091">
    <property type="entry name" value="SpoIIaa-like"/>
    <property type="match status" value="1"/>
</dbReference>
<dbReference type="InterPro" id="IPR036890">
    <property type="entry name" value="HATPase_C_sf"/>
</dbReference>